<evidence type="ECO:0000313" key="2">
    <source>
        <dbReference type="EMBL" id="KAL3702037.1"/>
    </source>
</evidence>
<dbReference type="AlphaFoldDB" id="A0ABD3IH13"/>
<name>A0ABD3IH13_9MARC</name>
<gene>
    <name evidence="2" type="ORF">R1sor_020059</name>
</gene>
<feature type="compositionally biased region" description="Basic and acidic residues" evidence="1">
    <location>
        <begin position="1"/>
        <end position="11"/>
    </location>
</feature>
<accession>A0ABD3IH13</accession>
<feature type="compositionally biased region" description="Polar residues" evidence="1">
    <location>
        <begin position="24"/>
        <end position="35"/>
    </location>
</feature>
<proteinExistence type="predicted"/>
<dbReference type="EMBL" id="JBJQOH010000001">
    <property type="protein sequence ID" value="KAL3702037.1"/>
    <property type="molecule type" value="Genomic_DNA"/>
</dbReference>
<evidence type="ECO:0000256" key="1">
    <source>
        <dbReference type="SAM" id="MobiDB-lite"/>
    </source>
</evidence>
<keyword evidence="3" id="KW-1185">Reference proteome</keyword>
<dbReference type="Proteomes" id="UP001633002">
    <property type="component" value="Unassembled WGS sequence"/>
</dbReference>
<evidence type="ECO:0000313" key="3">
    <source>
        <dbReference type="Proteomes" id="UP001633002"/>
    </source>
</evidence>
<feature type="region of interest" description="Disordered" evidence="1">
    <location>
        <begin position="1"/>
        <end position="55"/>
    </location>
</feature>
<sequence>MTDGTEIRTPVEDDPLPAMPDPAHNNQASVNSPSVPSRRKTRVLSSSTGSKREGVFRTPIHSPIKVCLQRSPANFPGGSQQVRGIGSLRRCKRTTRQQRIPPANPPSSLPVLDAIPVGHELETCMTLRELPPPPSICCTARWKDRGANRKLLSEPRLVDDHELPILKPHVATAVLKHGYVTRSLFRDKFGTNRVAPAEPRVVSATLPIIGVTTDFFQPLIFVGLRSATKSLISRG</sequence>
<comment type="caution">
    <text evidence="2">The sequence shown here is derived from an EMBL/GenBank/DDBJ whole genome shotgun (WGS) entry which is preliminary data.</text>
</comment>
<organism evidence="2 3">
    <name type="scientific">Riccia sorocarpa</name>
    <dbReference type="NCBI Taxonomy" id="122646"/>
    <lineage>
        <taxon>Eukaryota</taxon>
        <taxon>Viridiplantae</taxon>
        <taxon>Streptophyta</taxon>
        <taxon>Embryophyta</taxon>
        <taxon>Marchantiophyta</taxon>
        <taxon>Marchantiopsida</taxon>
        <taxon>Marchantiidae</taxon>
        <taxon>Marchantiales</taxon>
        <taxon>Ricciaceae</taxon>
        <taxon>Riccia</taxon>
    </lineage>
</organism>
<reference evidence="2 3" key="1">
    <citation type="submission" date="2024-09" db="EMBL/GenBank/DDBJ databases">
        <title>Chromosome-scale assembly of Riccia sorocarpa.</title>
        <authorList>
            <person name="Paukszto L."/>
        </authorList>
    </citation>
    <scope>NUCLEOTIDE SEQUENCE [LARGE SCALE GENOMIC DNA]</scope>
    <source>
        <strain evidence="2">LP-2024</strain>
        <tissue evidence="2">Aerial parts of the thallus</tissue>
    </source>
</reference>
<protein>
    <submittedName>
        <fullName evidence="2">Uncharacterized protein</fullName>
    </submittedName>
</protein>